<accession>A0A3B1AVM0</accession>
<proteinExistence type="predicted"/>
<organism evidence="1">
    <name type="scientific">hydrothermal vent metagenome</name>
    <dbReference type="NCBI Taxonomy" id="652676"/>
    <lineage>
        <taxon>unclassified sequences</taxon>
        <taxon>metagenomes</taxon>
        <taxon>ecological metagenomes</taxon>
    </lineage>
</organism>
<gene>
    <name evidence="1" type="ORF">MNBD_GAMMA25-1764</name>
</gene>
<reference evidence="1" key="1">
    <citation type="submission" date="2018-06" db="EMBL/GenBank/DDBJ databases">
        <authorList>
            <person name="Zhirakovskaya E."/>
        </authorList>
    </citation>
    <scope>NUCLEOTIDE SEQUENCE</scope>
</reference>
<name>A0A3B1AVM0_9ZZZZ</name>
<dbReference type="Pfam" id="PF13289">
    <property type="entry name" value="SIR2_2"/>
    <property type="match status" value="1"/>
</dbReference>
<evidence type="ECO:0000313" key="1">
    <source>
        <dbReference type="EMBL" id="VAX10089.1"/>
    </source>
</evidence>
<dbReference type="AlphaFoldDB" id="A0A3B1AVM0"/>
<sequence length="302" mass="34095">MTNYNFDSIISGITTGKIVPYLGPGVLNGVVHKQSGVNIPADSDSLILAMNNGKPMAPRLMYEFPRAAMNMELKKGRKFVNRFLNDTYSDDQWTRSTLHNWLGNIKPPYVIDVNRDTQLQDSYADTPHLLIRGISRVSGTDYRFTLHQYDGENYHEYSQDQIAQNQIDTHLPVLFKPMGSPLPEATYIASDADYVDYITELMGGFGLPVFLKEYRKNKQYLFIGLSMNRDTERMILSDIIYAADNPAGWALIENPTAKERRFCKRVCLEIIEVSVTDFLNSTGFSIPVKDHIDASVSAGCQA</sequence>
<dbReference type="EMBL" id="UOFY01000045">
    <property type="protein sequence ID" value="VAX10089.1"/>
    <property type="molecule type" value="Genomic_DNA"/>
</dbReference>
<protein>
    <submittedName>
        <fullName evidence="1">Uncharacterized protein</fullName>
    </submittedName>
</protein>